<dbReference type="EMBL" id="HACA01031641">
    <property type="protein sequence ID" value="CDW49002.1"/>
    <property type="molecule type" value="Transcribed_RNA"/>
</dbReference>
<dbReference type="AlphaFoldDB" id="A0A0K2VEN9"/>
<organism evidence="1">
    <name type="scientific">Lepeophtheirus salmonis</name>
    <name type="common">Salmon louse</name>
    <name type="synonym">Caligus salmonis</name>
    <dbReference type="NCBI Taxonomy" id="72036"/>
    <lineage>
        <taxon>Eukaryota</taxon>
        <taxon>Metazoa</taxon>
        <taxon>Ecdysozoa</taxon>
        <taxon>Arthropoda</taxon>
        <taxon>Crustacea</taxon>
        <taxon>Multicrustacea</taxon>
        <taxon>Hexanauplia</taxon>
        <taxon>Copepoda</taxon>
        <taxon>Siphonostomatoida</taxon>
        <taxon>Caligidae</taxon>
        <taxon>Lepeophtheirus</taxon>
    </lineage>
</organism>
<name>A0A0K2VEN9_LEPSM</name>
<protein>
    <submittedName>
        <fullName evidence="1">Uncharacterized protein</fullName>
    </submittedName>
</protein>
<evidence type="ECO:0000313" key="1">
    <source>
        <dbReference type="EMBL" id="CDW49003.1"/>
    </source>
</evidence>
<dbReference type="EMBL" id="HACA01031642">
    <property type="protein sequence ID" value="CDW49003.1"/>
    <property type="molecule type" value="Transcribed_RNA"/>
</dbReference>
<reference evidence="1" key="1">
    <citation type="submission" date="2014-05" db="EMBL/GenBank/DDBJ databases">
        <authorList>
            <person name="Chronopoulou M."/>
        </authorList>
    </citation>
    <scope>NUCLEOTIDE SEQUENCE</scope>
    <source>
        <tissue evidence="1">Whole organism</tissue>
    </source>
</reference>
<proteinExistence type="predicted"/>
<accession>A0A0K2VEN9</accession>
<sequence length="40" mass="4899">MSTQWQHTHDFQFRCLKIDINNKRAICNTHPIRRSNVQFI</sequence>